<dbReference type="Pfam" id="PF07863">
    <property type="entry name" value="CtnDOT_TraJ"/>
    <property type="match status" value="1"/>
</dbReference>
<evidence type="ECO:0000256" key="2">
    <source>
        <dbReference type="SAM" id="Phobius"/>
    </source>
</evidence>
<name>A0AAE3UGQ8_9BACT</name>
<evidence type="ECO:0000313" key="5">
    <source>
        <dbReference type="Proteomes" id="UP001232063"/>
    </source>
</evidence>
<evidence type="ECO:0000259" key="3">
    <source>
        <dbReference type="Pfam" id="PF07863"/>
    </source>
</evidence>
<feature type="domain" description="Conjugative transposon TraJ C-terminal" evidence="3">
    <location>
        <begin position="156"/>
        <end position="295"/>
    </location>
</feature>
<sequence>MNNWGHINQAFLDLVLLLMNTVRQNCLFLVPAFLVASLIVAIMRAVFSSGPMVVNGDFMLRGIIIWCILFNYVELLDLISGGIEGFRNLIPQPASILEDLNQFSNRALAMKKDADNPNMSTGDKIAEYAKGIFDIQFGITYFIRSAIEEGITMVIRIALEKIRAMLLAFLTVAGPLSLAISVFPGMEKVASHWFRGWFSVHMWSVTLRILDAIIHNYNQAVFSTLWENDPWMVDSLIVNLVCMLMYLMVPTLTAYFIGQTLTGGFLSKLAGTASAVLGAASSMASFGAGAAKIGAGTAKGASAGGAMNLGTIGVPPSGGGGSPVLTGGATANQLNYGNSPAGLLGGGSPSPLPGGGGGFPPMLSGGNTAIPIRQKSPAPQPRINTYSQSNSKVEYTPYELV</sequence>
<keyword evidence="2" id="KW-0812">Transmembrane</keyword>
<feature type="region of interest" description="Disordered" evidence="1">
    <location>
        <begin position="363"/>
        <end position="391"/>
    </location>
</feature>
<organism evidence="4 5">
    <name type="scientific">Xanthocytophaga agilis</name>
    <dbReference type="NCBI Taxonomy" id="3048010"/>
    <lineage>
        <taxon>Bacteria</taxon>
        <taxon>Pseudomonadati</taxon>
        <taxon>Bacteroidota</taxon>
        <taxon>Cytophagia</taxon>
        <taxon>Cytophagales</taxon>
        <taxon>Rhodocytophagaceae</taxon>
        <taxon>Xanthocytophaga</taxon>
    </lineage>
</organism>
<feature type="transmembrane region" description="Helical" evidence="2">
    <location>
        <begin position="236"/>
        <end position="258"/>
    </location>
</feature>
<keyword evidence="2" id="KW-0472">Membrane</keyword>
<dbReference type="EMBL" id="JASJOU010000015">
    <property type="protein sequence ID" value="MDJ1505228.1"/>
    <property type="molecule type" value="Genomic_DNA"/>
</dbReference>
<accession>A0AAE3UGQ8</accession>
<evidence type="ECO:0000313" key="4">
    <source>
        <dbReference type="EMBL" id="MDJ1505228.1"/>
    </source>
</evidence>
<dbReference type="InterPro" id="IPR012424">
    <property type="entry name" value="Conjugative_transposon_TraJ_C"/>
</dbReference>
<reference evidence="4" key="1">
    <citation type="submission" date="2023-05" db="EMBL/GenBank/DDBJ databases">
        <authorList>
            <person name="Zhang X."/>
        </authorList>
    </citation>
    <scope>NUCLEOTIDE SEQUENCE</scope>
    <source>
        <strain evidence="4">BD1B2-1</strain>
    </source>
</reference>
<keyword evidence="5" id="KW-1185">Reference proteome</keyword>
<evidence type="ECO:0000256" key="1">
    <source>
        <dbReference type="SAM" id="MobiDB-lite"/>
    </source>
</evidence>
<proteinExistence type="predicted"/>
<comment type="caution">
    <text evidence="4">The sequence shown here is derived from an EMBL/GenBank/DDBJ whole genome shotgun (WGS) entry which is preliminary data.</text>
</comment>
<keyword evidence="2" id="KW-1133">Transmembrane helix</keyword>
<feature type="transmembrane region" description="Helical" evidence="2">
    <location>
        <begin position="26"/>
        <end position="46"/>
    </location>
</feature>
<feature type="transmembrane region" description="Helical" evidence="2">
    <location>
        <begin position="164"/>
        <end position="183"/>
    </location>
</feature>
<gene>
    <name evidence="4" type="ORF">QNI22_31520</name>
</gene>
<feature type="transmembrane region" description="Helical" evidence="2">
    <location>
        <begin position="58"/>
        <end position="79"/>
    </location>
</feature>
<dbReference type="RefSeq" id="WP_314517106.1">
    <property type="nucleotide sequence ID" value="NZ_JASJOU010000015.1"/>
</dbReference>
<dbReference type="Proteomes" id="UP001232063">
    <property type="component" value="Unassembled WGS sequence"/>
</dbReference>
<feature type="compositionally biased region" description="Polar residues" evidence="1">
    <location>
        <begin position="382"/>
        <end position="391"/>
    </location>
</feature>
<protein>
    <recommendedName>
        <fullName evidence="3">Conjugative transposon TraJ C-terminal domain-containing protein</fullName>
    </recommendedName>
</protein>
<dbReference type="AlphaFoldDB" id="A0AAE3UGQ8"/>